<evidence type="ECO:0008006" key="3">
    <source>
        <dbReference type="Google" id="ProtNLM"/>
    </source>
</evidence>
<dbReference type="AlphaFoldDB" id="A0A0F5QG27"/>
<dbReference type="InterPro" id="IPR010982">
    <property type="entry name" value="Lambda_DNA-bd_dom_sf"/>
</dbReference>
<protein>
    <recommendedName>
        <fullName evidence="3">XRE family transcriptional regulator</fullName>
    </recommendedName>
</protein>
<sequence>MTDPAPITPPQSRAGRALLGWSVADLAAAANVSSDEIEHFEAEVGDADTTCQRDVRTALEAHGVLFLPEVDGVGAGARFKFPRQTVKRLQTWEGEGGSTGEDDIA</sequence>
<comment type="caution">
    <text evidence="1">The sequence shown here is derived from an EMBL/GenBank/DDBJ whole genome shotgun (WGS) entry which is preliminary data.</text>
</comment>
<accession>A0A0F5QG27</accession>
<dbReference type="STRING" id="1293439.WH87_05710"/>
<organism evidence="1 2">
    <name type="scientific">Devosia epidermidihirudinis</name>
    <dbReference type="NCBI Taxonomy" id="1293439"/>
    <lineage>
        <taxon>Bacteria</taxon>
        <taxon>Pseudomonadati</taxon>
        <taxon>Pseudomonadota</taxon>
        <taxon>Alphaproteobacteria</taxon>
        <taxon>Hyphomicrobiales</taxon>
        <taxon>Devosiaceae</taxon>
        <taxon>Devosia</taxon>
    </lineage>
</organism>
<keyword evidence="2" id="KW-1185">Reference proteome</keyword>
<evidence type="ECO:0000313" key="2">
    <source>
        <dbReference type="Proteomes" id="UP000033411"/>
    </source>
</evidence>
<dbReference type="Proteomes" id="UP000033411">
    <property type="component" value="Unassembled WGS sequence"/>
</dbReference>
<dbReference type="GO" id="GO:0003677">
    <property type="term" value="F:DNA binding"/>
    <property type="evidence" value="ECO:0007669"/>
    <property type="project" value="InterPro"/>
</dbReference>
<dbReference type="PATRIC" id="fig|1293439.3.peg.708"/>
<dbReference type="EMBL" id="LANJ01000011">
    <property type="protein sequence ID" value="KKC39648.1"/>
    <property type="molecule type" value="Genomic_DNA"/>
</dbReference>
<proteinExistence type="predicted"/>
<gene>
    <name evidence="1" type="ORF">WH87_05710</name>
</gene>
<reference evidence="1 2" key="1">
    <citation type="submission" date="2015-03" db="EMBL/GenBank/DDBJ databases">
        <authorList>
            <person name="Lepp D."/>
            <person name="Hassan Y.I."/>
            <person name="Li X.-Z."/>
            <person name="Zhou T."/>
        </authorList>
    </citation>
    <scope>NUCLEOTIDE SEQUENCE [LARGE SCALE GENOMIC DNA]</scope>
    <source>
        <strain evidence="1 2">E84</strain>
    </source>
</reference>
<name>A0A0F5QG27_9HYPH</name>
<evidence type="ECO:0000313" key="1">
    <source>
        <dbReference type="EMBL" id="KKC39648.1"/>
    </source>
</evidence>
<dbReference type="RefSeq" id="WP_046138124.1">
    <property type="nucleotide sequence ID" value="NZ_LANJ01000011.1"/>
</dbReference>
<dbReference type="OrthoDB" id="4419620at2"/>
<dbReference type="Gene3D" id="1.10.260.40">
    <property type="entry name" value="lambda repressor-like DNA-binding domains"/>
    <property type="match status" value="1"/>
</dbReference>